<evidence type="ECO:0000313" key="1">
    <source>
        <dbReference type="EMBL" id="MBS7811207.1"/>
    </source>
</evidence>
<proteinExistence type="predicted"/>
<comment type="caution">
    <text evidence="1">The sequence shown here is derived from an EMBL/GenBank/DDBJ whole genome shotgun (WGS) entry which is preliminary data.</text>
</comment>
<name>A0ABS5QE60_9PROT</name>
<gene>
    <name evidence="1" type="ORF">KHU32_09680</name>
</gene>
<keyword evidence="2" id="KW-1185">Reference proteome</keyword>
<dbReference type="RefSeq" id="WP_213669896.1">
    <property type="nucleotide sequence ID" value="NZ_JAHCDA010000002.1"/>
</dbReference>
<accession>A0ABS5QE60</accession>
<reference evidence="1 2" key="1">
    <citation type="submission" date="2021-05" db="EMBL/GenBank/DDBJ databases">
        <title>Roseococcus sp. XZZS9, whole genome shotgun sequencing project.</title>
        <authorList>
            <person name="Zhao G."/>
            <person name="Shen L."/>
        </authorList>
    </citation>
    <scope>NUCLEOTIDE SEQUENCE [LARGE SCALE GENOMIC DNA]</scope>
    <source>
        <strain evidence="1 2">XZZS9</strain>
    </source>
</reference>
<protein>
    <submittedName>
        <fullName evidence="1">Uncharacterized protein</fullName>
    </submittedName>
</protein>
<sequence>MTLLTIAQAVMDESNLVRSGAVIGNQDPEVQKILRFANRIGGDLLARGAWQALRARKDLVAVPAEAQAAAFPDDFGRMAPETFWDQARGLVAGPVSPVQWAGLGASGPIGTQRYWTRRGNDLLLYPTPAAGQLLSYEYYSSHFCASADGLTTRAAWQADTDVGRLPEELFILGIVALLTETEGDVRAPAARAAYESRVRAEARNDLASPGVMTSGDIFGQRRHFAGAPVPDGAQHLWP</sequence>
<organism evidence="1 2">
    <name type="scientific">Roseococcus pinisoli</name>
    <dbReference type="NCBI Taxonomy" id="2835040"/>
    <lineage>
        <taxon>Bacteria</taxon>
        <taxon>Pseudomonadati</taxon>
        <taxon>Pseudomonadota</taxon>
        <taxon>Alphaproteobacteria</taxon>
        <taxon>Acetobacterales</taxon>
        <taxon>Roseomonadaceae</taxon>
        <taxon>Roseococcus</taxon>
    </lineage>
</organism>
<dbReference type="Pfam" id="PF24175">
    <property type="entry name" value="SU10_adaptor"/>
    <property type="match status" value="1"/>
</dbReference>
<dbReference type="EMBL" id="JAHCDA010000002">
    <property type="protein sequence ID" value="MBS7811207.1"/>
    <property type="molecule type" value="Genomic_DNA"/>
</dbReference>
<evidence type="ECO:0000313" key="2">
    <source>
        <dbReference type="Proteomes" id="UP000766336"/>
    </source>
</evidence>
<dbReference type="InterPro" id="IPR056209">
    <property type="entry name" value="SU10_adaptor"/>
</dbReference>
<dbReference type="Proteomes" id="UP000766336">
    <property type="component" value="Unassembled WGS sequence"/>
</dbReference>